<dbReference type="PANTHER" id="PTHR10983">
    <property type="entry name" value="1-ACYLGLYCEROL-3-PHOSPHATE ACYLTRANSFERASE-RELATED"/>
    <property type="match status" value="1"/>
</dbReference>
<comment type="caution">
    <text evidence="6">The sequence shown here is derived from an EMBL/GenBank/DDBJ whole genome shotgun (WGS) entry which is preliminary data.</text>
</comment>
<dbReference type="CDD" id="cd07990">
    <property type="entry name" value="LPLAT_LCLAT1-like"/>
    <property type="match status" value="1"/>
</dbReference>
<organism evidence="6 7">
    <name type="scientific">Dreissena polymorpha</name>
    <name type="common">Zebra mussel</name>
    <name type="synonym">Mytilus polymorpha</name>
    <dbReference type="NCBI Taxonomy" id="45954"/>
    <lineage>
        <taxon>Eukaryota</taxon>
        <taxon>Metazoa</taxon>
        <taxon>Spiralia</taxon>
        <taxon>Lophotrochozoa</taxon>
        <taxon>Mollusca</taxon>
        <taxon>Bivalvia</taxon>
        <taxon>Autobranchia</taxon>
        <taxon>Heteroconchia</taxon>
        <taxon>Euheterodonta</taxon>
        <taxon>Imparidentia</taxon>
        <taxon>Neoheterodontei</taxon>
        <taxon>Myida</taxon>
        <taxon>Dreissenoidea</taxon>
        <taxon>Dreissenidae</taxon>
        <taxon>Dreissena</taxon>
    </lineage>
</organism>
<feature type="domain" description="Phospholipid/glycerol acyltransferase" evidence="4">
    <location>
        <begin position="9"/>
        <end position="78"/>
    </location>
</feature>
<dbReference type="Pfam" id="PF16076">
    <property type="entry name" value="Acyltransf_C"/>
    <property type="match status" value="1"/>
</dbReference>
<dbReference type="GO" id="GO:0016746">
    <property type="term" value="F:acyltransferase activity"/>
    <property type="evidence" value="ECO:0007669"/>
    <property type="project" value="UniProtKB-KW"/>
</dbReference>
<dbReference type="InterPro" id="IPR032098">
    <property type="entry name" value="Acyltransf_C"/>
</dbReference>
<keyword evidence="3" id="KW-0012">Acyltransferase</keyword>
<dbReference type="InterPro" id="IPR002123">
    <property type="entry name" value="Plipid/glycerol_acylTrfase"/>
</dbReference>
<dbReference type="EMBL" id="JAIWYP010000016">
    <property type="protein sequence ID" value="KAH3698497.1"/>
    <property type="molecule type" value="Genomic_DNA"/>
</dbReference>
<keyword evidence="7" id="KW-1185">Reference proteome</keyword>
<proteinExistence type="inferred from homology"/>
<dbReference type="Proteomes" id="UP000828390">
    <property type="component" value="Unassembled WGS sequence"/>
</dbReference>
<dbReference type="GO" id="GO:0005783">
    <property type="term" value="C:endoplasmic reticulum"/>
    <property type="evidence" value="ECO:0007669"/>
    <property type="project" value="TreeGrafter"/>
</dbReference>
<feature type="domain" description="Acyltransferase C-terminal" evidence="5">
    <location>
        <begin position="152"/>
        <end position="226"/>
    </location>
</feature>
<dbReference type="PANTHER" id="PTHR10983:SF73">
    <property type="entry name" value="1-ACYL-SN-GLYCEROL-3-PHOSPHATE ACYLTRANSFERASE EPSILON"/>
    <property type="match status" value="1"/>
</dbReference>
<reference evidence="6" key="2">
    <citation type="submission" date="2020-11" db="EMBL/GenBank/DDBJ databases">
        <authorList>
            <person name="McCartney M.A."/>
            <person name="Auch B."/>
            <person name="Kono T."/>
            <person name="Mallez S."/>
            <person name="Becker A."/>
            <person name="Gohl D.M."/>
            <person name="Silverstein K.A.T."/>
            <person name="Koren S."/>
            <person name="Bechman K.B."/>
            <person name="Herman A."/>
            <person name="Abrahante J.E."/>
            <person name="Garbe J."/>
        </authorList>
    </citation>
    <scope>NUCLEOTIDE SEQUENCE</scope>
    <source>
        <strain evidence="6">Duluth1</strain>
        <tissue evidence="6">Whole animal</tissue>
    </source>
</reference>
<protein>
    <submittedName>
        <fullName evidence="6">Uncharacterized protein</fullName>
    </submittedName>
</protein>
<name>A0A9D4BKU0_DREPO</name>
<evidence type="ECO:0000259" key="4">
    <source>
        <dbReference type="Pfam" id="PF01553"/>
    </source>
</evidence>
<comment type="similarity">
    <text evidence="1">Belongs to the 1-acyl-sn-glycerol-3-phosphate acyltransferase family.</text>
</comment>
<gene>
    <name evidence="6" type="ORF">DPMN_086019</name>
</gene>
<evidence type="ECO:0000256" key="1">
    <source>
        <dbReference type="ARBA" id="ARBA00008655"/>
    </source>
</evidence>
<dbReference type="AlphaFoldDB" id="A0A9D4BKU0"/>
<evidence type="ECO:0000256" key="2">
    <source>
        <dbReference type="ARBA" id="ARBA00022679"/>
    </source>
</evidence>
<keyword evidence="2" id="KW-0808">Transferase</keyword>
<dbReference type="GO" id="GO:0005739">
    <property type="term" value="C:mitochondrion"/>
    <property type="evidence" value="ECO:0007669"/>
    <property type="project" value="TreeGrafter"/>
</dbReference>
<reference evidence="6" key="1">
    <citation type="journal article" date="2019" name="bioRxiv">
        <title>The Genome of the Zebra Mussel, Dreissena polymorpha: A Resource for Invasive Species Research.</title>
        <authorList>
            <person name="McCartney M.A."/>
            <person name="Auch B."/>
            <person name="Kono T."/>
            <person name="Mallez S."/>
            <person name="Zhang Y."/>
            <person name="Obille A."/>
            <person name="Becker A."/>
            <person name="Abrahante J.E."/>
            <person name="Garbe J."/>
            <person name="Badalamenti J.P."/>
            <person name="Herman A."/>
            <person name="Mangelson H."/>
            <person name="Liachko I."/>
            <person name="Sullivan S."/>
            <person name="Sone E.D."/>
            <person name="Koren S."/>
            <person name="Silverstein K.A.T."/>
            <person name="Beckman K.B."/>
            <person name="Gohl D.M."/>
        </authorList>
    </citation>
    <scope>NUCLEOTIDE SEQUENCE</scope>
    <source>
        <strain evidence="6">Duluth1</strain>
        <tissue evidence="6">Whole animal</tissue>
    </source>
</reference>
<accession>A0A9D4BKU0</accession>
<evidence type="ECO:0000313" key="7">
    <source>
        <dbReference type="Proteomes" id="UP000828390"/>
    </source>
</evidence>
<dbReference type="GO" id="GO:0036149">
    <property type="term" value="P:phosphatidylinositol acyl-chain remodeling"/>
    <property type="evidence" value="ECO:0007669"/>
    <property type="project" value="TreeGrafter"/>
</dbReference>
<dbReference type="Pfam" id="PF01553">
    <property type="entry name" value="Acyltransferase"/>
    <property type="match status" value="1"/>
</dbReference>
<evidence type="ECO:0000313" key="6">
    <source>
        <dbReference type="EMBL" id="KAH3698497.1"/>
    </source>
</evidence>
<evidence type="ECO:0000256" key="3">
    <source>
        <dbReference type="ARBA" id="ARBA00023315"/>
    </source>
</evidence>
<evidence type="ECO:0000259" key="5">
    <source>
        <dbReference type="Pfam" id="PF16076"/>
    </source>
</evidence>
<dbReference type="SUPFAM" id="SSF69593">
    <property type="entry name" value="Glycerol-3-phosphate (1)-acyltransferase"/>
    <property type="match status" value="1"/>
</dbReference>
<sequence>MIALPQGSIGRIRYILKDGLKYFPLYGFYFSQHSCIFVKTKDGKFNEMKARTDVAKLKKNNIPVWMVLFPEGTRMSPARNDVLEKRRSYTAMQGLEPLSHVLMPKVRGLQLTLDELGGHVSAVYDLTIAYSNTVDPQTGSRLPAPDITEFVSKSSPEIHLQFERIPIKEVPSDENGLKMWLYSRFQEKERLLAHFYSSNASMGGRFPGESQDLNIPASSTLPSFLFFTSCLAVLLSNKTGRDLYWKTWLFGSIAGCLWMAVRH</sequence>